<keyword evidence="10" id="KW-0413">Isomerase</keyword>
<name>A0A0M7BCN6_9RHOB</name>
<evidence type="ECO:0000256" key="14">
    <source>
        <dbReference type="RuleBase" id="RU003707"/>
    </source>
</evidence>
<dbReference type="STRING" id="313367.JSE7799_03234"/>
<comment type="catalytic activity">
    <reaction evidence="13">
        <text>a (3S)-3-hydroxyacyl-CoA + NAD(+) = a 3-oxoacyl-CoA + NADH + H(+)</text>
        <dbReference type="Rhea" id="RHEA:22432"/>
        <dbReference type="ChEBI" id="CHEBI:15378"/>
        <dbReference type="ChEBI" id="CHEBI:57318"/>
        <dbReference type="ChEBI" id="CHEBI:57540"/>
        <dbReference type="ChEBI" id="CHEBI:57945"/>
        <dbReference type="ChEBI" id="CHEBI:90726"/>
        <dbReference type="EC" id="1.1.1.35"/>
    </reaction>
</comment>
<dbReference type="InterPro" id="IPR006176">
    <property type="entry name" value="3-OHacyl-CoA_DH_NAD-bd"/>
</dbReference>
<feature type="domain" description="3-hydroxyacyl-CoA dehydrogenase C-terminal" evidence="15">
    <location>
        <begin position="596"/>
        <end position="681"/>
    </location>
</feature>
<dbReference type="Gene3D" id="1.10.1040.50">
    <property type="match status" value="1"/>
</dbReference>
<keyword evidence="18" id="KW-1185">Reference proteome</keyword>
<evidence type="ECO:0000256" key="2">
    <source>
        <dbReference type="ARBA" id="ARBA00005005"/>
    </source>
</evidence>
<dbReference type="Pfam" id="PF02737">
    <property type="entry name" value="3HCDH_N"/>
    <property type="match status" value="1"/>
</dbReference>
<comment type="similarity">
    <text evidence="3">In the N-terminal section; belongs to the enoyl-CoA hydratase/isomerase family.</text>
</comment>
<dbReference type="Pfam" id="PF00725">
    <property type="entry name" value="3HCDH"/>
    <property type="match status" value="2"/>
</dbReference>
<evidence type="ECO:0000256" key="6">
    <source>
        <dbReference type="ARBA" id="ARBA00023002"/>
    </source>
</evidence>
<dbReference type="InterPro" id="IPR006108">
    <property type="entry name" value="3HC_DH_C"/>
</dbReference>
<dbReference type="SUPFAM" id="SSF48179">
    <property type="entry name" value="6-phosphogluconate dehydrogenase C-terminal domain-like"/>
    <property type="match status" value="2"/>
</dbReference>
<dbReference type="GO" id="GO:0003857">
    <property type="term" value="F:(3S)-3-hydroxyacyl-CoA dehydrogenase (NAD+) activity"/>
    <property type="evidence" value="ECO:0007669"/>
    <property type="project" value="UniProtKB-EC"/>
</dbReference>
<organism evidence="17 18">
    <name type="scientific">Jannaschia seosinensis</name>
    <dbReference type="NCBI Taxonomy" id="313367"/>
    <lineage>
        <taxon>Bacteria</taxon>
        <taxon>Pseudomonadati</taxon>
        <taxon>Pseudomonadota</taxon>
        <taxon>Alphaproteobacteria</taxon>
        <taxon>Rhodobacterales</taxon>
        <taxon>Roseobacteraceae</taxon>
        <taxon>Jannaschia</taxon>
    </lineage>
</organism>
<dbReference type="InterPro" id="IPR029045">
    <property type="entry name" value="ClpP/crotonase-like_dom_sf"/>
</dbReference>
<evidence type="ECO:0000259" key="15">
    <source>
        <dbReference type="Pfam" id="PF00725"/>
    </source>
</evidence>
<dbReference type="FunFam" id="3.40.50.720:FF:000009">
    <property type="entry name" value="Fatty oxidation complex, alpha subunit"/>
    <property type="match status" value="1"/>
</dbReference>
<dbReference type="GO" id="GO:0004300">
    <property type="term" value="F:enoyl-CoA hydratase activity"/>
    <property type="evidence" value="ECO:0007669"/>
    <property type="project" value="UniProtKB-ARBA"/>
</dbReference>
<evidence type="ECO:0000256" key="5">
    <source>
        <dbReference type="ARBA" id="ARBA00022963"/>
    </source>
</evidence>
<keyword evidence="5" id="KW-0442">Lipid degradation</keyword>
<dbReference type="GO" id="GO:0006635">
    <property type="term" value="P:fatty acid beta-oxidation"/>
    <property type="evidence" value="ECO:0007669"/>
    <property type="project" value="UniProtKB-UniPathway"/>
</dbReference>
<evidence type="ECO:0000256" key="12">
    <source>
        <dbReference type="ARBA" id="ARBA00023268"/>
    </source>
</evidence>
<dbReference type="Gene3D" id="3.90.226.10">
    <property type="entry name" value="2-enoyl-CoA Hydratase, Chain A, domain 1"/>
    <property type="match status" value="1"/>
</dbReference>
<sequence length="688" mass="73451">MTHPVHYETDGSIAVITVDNPPVNALGHAVRAGLVDAFDRFEEDGAAKIAVLVGAGRLFIGGADISEFGKPRREPHLPDVIARIERSTKPVVAAIHGAALGGGLEVALGCHYRVAVAGAKLGLPEVTLGLLPGAGGTQRLPRLAGMDAALDMITGGKPVTPEIAAEYGLIDRIAPDGEARAAGLTYAQELLAEGATARPTSNLTAAPATKDAATWDQLLEARHPGQISQRRAAEAAFGATALPFDEGLTQERRLFDTLMESPQREALIHAFFLEKRVSSLPELKDVEPRPLDTVGIIGGGTMGSGIATACILAGIPVTLVETTPEAAEKAHATISKNLDGAVARGKMSAEARARADLTTTTEYQALSQADLVIEAVFESMNVKRQVFGQLDAVMKDGAILATNTSYLDINEIAATTSRPADVLGLHFFSPAHVMRLLEVVVADNTAPDVVATGFALGKRLKKVAVRAGVCDGFIGNRILSHYRAAANEMILQGASPYQIDAALERFGFAMGPYKVADLAGLDIGHATRKRQGPRPGVVNPDWDDRLNEMGRLGRKTGRGYYVYEDGAQEDPEVLAIIDEVRAKHGITPRDIGDDEICNRYMAAMVNEAARVVGEGIAKRPMDVDAVLLFGYGFPRWRGGPMMYADQTGIGTIRDRIRTYAEANPEFWRTAPLIDELSETGRTFGEMNQ</sequence>
<feature type="domain" description="3-hydroxyacyl-CoA dehydrogenase NAD binding" evidence="16">
    <location>
        <begin position="293"/>
        <end position="467"/>
    </location>
</feature>
<evidence type="ECO:0000256" key="7">
    <source>
        <dbReference type="ARBA" id="ARBA00023027"/>
    </source>
</evidence>
<evidence type="ECO:0000259" key="16">
    <source>
        <dbReference type="Pfam" id="PF02737"/>
    </source>
</evidence>
<dbReference type="Proteomes" id="UP000049455">
    <property type="component" value="Unassembled WGS sequence"/>
</dbReference>
<protein>
    <submittedName>
        <fullName evidence="17">Fatty acid oxidation complex subunit alpha</fullName>
    </submittedName>
</protein>
<keyword evidence="11" id="KW-0456">Lyase</keyword>
<keyword evidence="6" id="KW-0560">Oxidoreductase</keyword>
<comment type="pathway">
    <text evidence="2">Lipid metabolism; fatty acid beta-oxidation.</text>
</comment>
<evidence type="ECO:0000313" key="18">
    <source>
        <dbReference type="Proteomes" id="UP000049455"/>
    </source>
</evidence>
<dbReference type="CDD" id="cd06558">
    <property type="entry name" value="crotonase-like"/>
    <property type="match status" value="1"/>
</dbReference>
<evidence type="ECO:0000256" key="13">
    <source>
        <dbReference type="ARBA" id="ARBA00049556"/>
    </source>
</evidence>
<dbReference type="Gene3D" id="3.40.50.720">
    <property type="entry name" value="NAD(P)-binding Rossmann-like Domain"/>
    <property type="match status" value="1"/>
</dbReference>
<keyword evidence="4" id="KW-0276">Fatty acid metabolism</keyword>
<evidence type="ECO:0000256" key="9">
    <source>
        <dbReference type="ARBA" id="ARBA00023140"/>
    </source>
</evidence>
<keyword evidence="12" id="KW-0511">Multifunctional enzyme</keyword>
<dbReference type="PROSITE" id="PS00166">
    <property type="entry name" value="ENOYL_COA_HYDRATASE"/>
    <property type="match status" value="1"/>
</dbReference>
<evidence type="ECO:0000256" key="11">
    <source>
        <dbReference type="ARBA" id="ARBA00023239"/>
    </source>
</evidence>
<evidence type="ECO:0000256" key="4">
    <source>
        <dbReference type="ARBA" id="ARBA00022832"/>
    </source>
</evidence>
<dbReference type="GO" id="GO:0070403">
    <property type="term" value="F:NAD+ binding"/>
    <property type="evidence" value="ECO:0007669"/>
    <property type="project" value="InterPro"/>
</dbReference>
<comment type="similarity">
    <text evidence="14">Belongs to the enoyl-CoA hydratase/isomerase family.</text>
</comment>
<dbReference type="SUPFAM" id="SSF52096">
    <property type="entry name" value="ClpP/crotonase"/>
    <property type="match status" value="1"/>
</dbReference>
<accession>A0A0M7BCN6</accession>
<reference evidence="17 18" key="1">
    <citation type="submission" date="2015-09" db="EMBL/GenBank/DDBJ databases">
        <authorList>
            <person name="Jackson K.R."/>
            <person name="Lunt B.L."/>
            <person name="Fisher J.N.B."/>
            <person name="Gardner A.V."/>
            <person name="Bailey M.E."/>
            <person name="Deus L.M."/>
            <person name="Earl A.S."/>
            <person name="Gibby P.D."/>
            <person name="Hartmann K.A."/>
            <person name="Liu J.E."/>
            <person name="Manci A.M."/>
            <person name="Nielsen D.A."/>
            <person name="Solomon M.B."/>
            <person name="Breakwell D.P."/>
            <person name="Burnett S.H."/>
            <person name="Grose J.H."/>
        </authorList>
    </citation>
    <scope>NUCLEOTIDE SEQUENCE [LARGE SCALE GENOMIC DNA]</scope>
    <source>
        <strain evidence="17 18">CECT 7799</strain>
    </source>
</reference>
<proteinExistence type="inferred from homology"/>
<dbReference type="SUPFAM" id="SSF51735">
    <property type="entry name" value="NAD(P)-binding Rossmann-fold domains"/>
    <property type="match status" value="1"/>
</dbReference>
<keyword evidence="8" id="KW-0443">Lipid metabolism</keyword>
<dbReference type="InterPro" id="IPR008927">
    <property type="entry name" value="6-PGluconate_DH-like_C_sf"/>
</dbReference>
<dbReference type="Pfam" id="PF00378">
    <property type="entry name" value="ECH_1"/>
    <property type="match status" value="1"/>
</dbReference>
<dbReference type="EMBL" id="CYPR01000213">
    <property type="protein sequence ID" value="CUH40500.1"/>
    <property type="molecule type" value="Genomic_DNA"/>
</dbReference>
<dbReference type="UniPathway" id="UPA00659"/>
<evidence type="ECO:0000256" key="3">
    <source>
        <dbReference type="ARBA" id="ARBA00008750"/>
    </source>
</evidence>
<evidence type="ECO:0000256" key="10">
    <source>
        <dbReference type="ARBA" id="ARBA00023235"/>
    </source>
</evidence>
<gene>
    <name evidence="17" type="primary">fadJ_3</name>
    <name evidence="17" type="ORF">JSE7799_03234</name>
</gene>
<keyword evidence="9" id="KW-0576">Peroxisome</keyword>
<dbReference type="AlphaFoldDB" id="A0A0M7BCN6"/>
<dbReference type="FunFam" id="1.10.1040.50:FF:000006">
    <property type="entry name" value="Peroxisomal bifunctional enzyme"/>
    <property type="match status" value="1"/>
</dbReference>
<dbReference type="InterPro" id="IPR018376">
    <property type="entry name" value="Enoyl-CoA_hyd/isom_CS"/>
</dbReference>
<comment type="subcellular location">
    <subcellularLocation>
        <location evidence="1">Peroxisome</location>
    </subcellularLocation>
</comment>
<dbReference type="PANTHER" id="PTHR23309">
    <property type="entry name" value="3-HYDROXYACYL-COA DEHYROGENASE"/>
    <property type="match status" value="1"/>
</dbReference>
<dbReference type="InterPro" id="IPR001753">
    <property type="entry name" value="Enoyl-CoA_hydra/iso"/>
</dbReference>
<dbReference type="InterPro" id="IPR036291">
    <property type="entry name" value="NAD(P)-bd_dom_sf"/>
</dbReference>
<evidence type="ECO:0000256" key="1">
    <source>
        <dbReference type="ARBA" id="ARBA00004275"/>
    </source>
</evidence>
<keyword evidence="7" id="KW-0520">NAD</keyword>
<dbReference type="RefSeq" id="WP_055664535.1">
    <property type="nucleotide sequence ID" value="NZ_CYPR01000213.1"/>
</dbReference>
<evidence type="ECO:0000313" key="17">
    <source>
        <dbReference type="EMBL" id="CUH40500.1"/>
    </source>
</evidence>
<dbReference type="OrthoDB" id="9771883at2"/>
<dbReference type="GO" id="GO:0016853">
    <property type="term" value="F:isomerase activity"/>
    <property type="evidence" value="ECO:0007669"/>
    <property type="project" value="UniProtKB-KW"/>
</dbReference>
<evidence type="ECO:0000256" key="8">
    <source>
        <dbReference type="ARBA" id="ARBA00023098"/>
    </source>
</evidence>
<dbReference type="PANTHER" id="PTHR23309:SF51">
    <property type="entry name" value="3-HYDROXYACYL-COA DEHYDROGENASE-RELATED"/>
    <property type="match status" value="1"/>
</dbReference>
<feature type="domain" description="3-hydroxyacyl-CoA dehydrogenase C-terminal" evidence="15">
    <location>
        <begin position="472"/>
        <end position="563"/>
    </location>
</feature>